<evidence type="ECO:0000256" key="4">
    <source>
        <dbReference type="PROSITE-ProRule" id="PRU00335"/>
    </source>
</evidence>
<dbReference type="AlphaFoldDB" id="A0A8J3BTZ2"/>
<keyword evidence="7" id="KW-1185">Reference proteome</keyword>
<dbReference type="Proteomes" id="UP000656042">
    <property type="component" value="Unassembled WGS sequence"/>
</dbReference>
<dbReference type="GO" id="GO:0045892">
    <property type="term" value="P:negative regulation of DNA-templated transcription"/>
    <property type="evidence" value="ECO:0007669"/>
    <property type="project" value="InterPro"/>
</dbReference>
<dbReference type="GO" id="GO:0003700">
    <property type="term" value="F:DNA-binding transcription factor activity"/>
    <property type="evidence" value="ECO:0007669"/>
    <property type="project" value="TreeGrafter"/>
</dbReference>
<evidence type="ECO:0000256" key="1">
    <source>
        <dbReference type="ARBA" id="ARBA00023015"/>
    </source>
</evidence>
<protein>
    <submittedName>
        <fullName evidence="6">TetR family transcriptional regulator</fullName>
    </submittedName>
</protein>
<evidence type="ECO:0000313" key="6">
    <source>
        <dbReference type="EMBL" id="GGK74310.1"/>
    </source>
</evidence>
<keyword evidence="3" id="KW-0804">Transcription</keyword>
<dbReference type="InterPro" id="IPR009057">
    <property type="entry name" value="Homeodomain-like_sf"/>
</dbReference>
<evidence type="ECO:0000256" key="3">
    <source>
        <dbReference type="ARBA" id="ARBA00023163"/>
    </source>
</evidence>
<gene>
    <name evidence="6" type="ORF">GCM10012284_05370</name>
</gene>
<dbReference type="Pfam" id="PF00440">
    <property type="entry name" value="TetR_N"/>
    <property type="match status" value="1"/>
</dbReference>
<organism evidence="6 7">
    <name type="scientific">Mangrovihabitans endophyticus</name>
    <dbReference type="NCBI Taxonomy" id="1751298"/>
    <lineage>
        <taxon>Bacteria</taxon>
        <taxon>Bacillati</taxon>
        <taxon>Actinomycetota</taxon>
        <taxon>Actinomycetes</taxon>
        <taxon>Micromonosporales</taxon>
        <taxon>Micromonosporaceae</taxon>
        <taxon>Mangrovihabitans</taxon>
    </lineage>
</organism>
<reference evidence="6" key="1">
    <citation type="journal article" date="2014" name="Int. J. Syst. Evol. Microbiol.">
        <title>Complete genome sequence of Corynebacterium casei LMG S-19264T (=DSM 44701T), isolated from a smear-ripened cheese.</title>
        <authorList>
            <consortium name="US DOE Joint Genome Institute (JGI-PGF)"/>
            <person name="Walter F."/>
            <person name="Albersmeier A."/>
            <person name="Kalinowski J."/>
            <person name="Ruckert C."/>
        </authorList>
    </citation>
    <scope>NUCLEOTIDE SEQUENCE</scope>
    <source>
        <strain evidence="6">CGMCC 4.7299</strain>
    </source>
</reference>
<dbReference type="GO" id="GO:0000976">
    <property type="term" value="F:transcription cis-regulatory region binding"/>
    <property type="evidence" value="ECO:0007669"/>
    <property type="project" value="TreeGrafter"/>
</dbReference>
<dbReference type="InterPro" id="IPR050109">
    <property type="entry name" value="HTH-type_TetR-like_transc_reg"/>
</dbReference>
<dbReference type="PANTHER" id="PTHR30055">
    <property type="entry name" value="HTH-TYPE TRANSCRIPTIONAL REGULATOR RUTR"/>
    <property type="match status" value="1"/>
</dbReference>
<accession>A0A8J3BTZ2</accession>
<keyword evidence="2 4" id="KW-0238">DNA-binding</keyword>
<evidence type="ECO:0000313" key="7">
    <source>
        <dbReference type="Proteomes" id="UP000656042"/>
    </source>
</evidence>
<feature type="domain" description="HTH tetR-type" evidence="5">
    <location>
        <begin position="13"/>
        <end position="73"/>
    </location>
</feature>
<feature type="DNA-binding region" description="H-T-H motif" evidence="4">
    <location>
        <begin position="36"/>
        <end position="55"/>
    </location>
</feature>
<dbReference type="PROSITE" id="PS50977">
    <property type="entry name" value="HTH_TETR_2"/>
    <property type="match status" value="1"/>
</dbReference>
<sequence>MRPESVPAGRPNERSRAEITAAAVAIADRDGLDAITMRRLASSLATGPASLYRYVANRDELIDLMVDAVAAEYELGGPSGDWLADLVAFAGQARTIMRRHPWVVPLVIGQPSIGPHSLDLIEHILAVLGDHPAPTGAKLQAFAMLNGVVALFVQNELAGERRRNGQTIAQWQAAQAAYLHHIAAQGRHPRLARAMTPDPAAVAATDDALDLLTARIMEGLLGGAAAATDRD</sequence>
<dbReference type="Pfam" id="PF02909">
    <property type="entry name" value="TetR_C_1"/>
    <property type="match status" value="1"/>
</dbReference>
<evidence type="ECO:0000259" key="5">
    <source>
        <dbReference type="PROSITE" id="PS50977"/>
    </source>
</evidence>
<dbReference type="Gene3D" id="1.10.357.10">
    <property type="entry name" value="Tetracycline Repressor, domain 2"/>
    <property type="match status" value="1"/>
</dbReference>
<dbReference type="InterPro" id="IPR036271">
    <property type="entry name" value="Tet_transcr_reg_TetR-rel_C_sf"/>
</dbReference>
<keyword evidence="1" id="KW-0805">Transcription regulation</keyword>
<comment type="caution">
    <text evidence="6">The sequence shown here is derived from an EMBL/GenBank/DDBJ whole genome shotgun (WGS) entry which is preliminary data.</text>
</comment>
<dbReference type="EMBL" id="BMMX01000001">
    <property type="protein sequence ID" value="GGK74310.1"/>
    <property type="molecule type" value="Genomic_DNA"/>
</dbReference>
<dbReference type="InterPro" id="IPR001647">
    <property type="entry name" value="HTH_TetR"/>
</dbReference>
<dbReference type="PANTHER" id="PTHR30055:SF151">
    <property type="entry name" value="TRANSCRIPTIONAL REGULATORY PROTEIN"/>
    <property type="match status" value="1"/>
</dbReference>
<proteinExistence type="predicted"/>
<evidence type="ECO:0000256" key="2">
    <source>
        <dbReference type="ARBA" id="ARBA00023125"/>
    </source>
</evidence>
<dbReference type="SUPFAM" id="SSF48498">
    <property type="entry name" value="Tetracyclin repressor-like, C-terminal domain"/>
    <property type="match status" value="1"/>
</dbReference>
<dbReference type="Gene3D" id="1.10.10.60">
    <property type="entry name" value="Homeodomain-like"/>
    <property type="match status" value="1"/>
</dbReference>
<dbReference type="SUPFAM" id="SSF46689">
    <property type="entry name" value="Homeodomain-like"/>
    <property type="match status" value="1"/>
</dbReference>
<reference evidence="6" key="2">
    <citation type="submission" date="2020-09" db="EMBL/GenBank/DDBJ databases">
        <authorList>
            <person name="Sun Q."/>
            <person name="Zhou Y."/>
        </authorList>
    </citation>
    <scope>NUCLEOTIDE SEQUENCE</scope>
    <source>
        <strain evidence="6">CGMCC 4.7299</strain>
    </source>
</reference>
<dbReference type="RefSeq" id="WP_189077376.1">
    <property type="nucleotide sequence ID" value="NZ_BMMX01000001.1"/>
</dbReference>
<name>A0A8J3BTZ2_9ACTN</name>
<dbReference type="InterPro" id="IPR004111">
    <property type="entry name" value="Repressor_TetR_C"/>
</dbReference>